<evidence type="ECO:0000256" key="7">
    <source>
        <dbReference type="ARBA" id="ARBA00032401"/>
    </source>
</evidence>
<evidence type="ECO:0000313" key="10">
    <source>
        <dbReference type="Proteomes" id="UP000248614"/>
    </source>
</evidence>
<sequence>MYENQPRIIPTLLMRDEGLYKTRRFRDGNYVGDPINTIRIFNQKEVDELILLDIGAARQPKAVDLGYLREIASECFMPLSYGGGIRDADTAQKILSTGVERVIVNTGAHEQRDLVPTLTREFGSSSIIGSIDVAREGNGAAVFVAGGRRRVEGDPIDHCRRLEDMGVGEIMVNAIDRDGELCGYDIDLIERVCASVSVPIIACGGARSPDDFRAARAAGAQAMAAGAMFVFRGKHRAVLIQYTSADHVFGVA</sequence>
<dbReference type="GO" id="GO:0000107">
    <property type="term" value="F:imidazoleglycerol-phosphate synthase activity"/>
    <property type="evidence" value="ECO:0007669"/>
    <property type="project" value="TreeGrafter"/>
</dbReference>
<evidence type="ECO:0000313" key="9">
    <source>
        <dbReference type="EMBL" id="PZO79015.1"/>
    </source>
</evidence>
<dbReference type="Proteomes" id="UP000248614">
    <property type="component" value="Unassembled WGS sequence"/>
</dbReference>
<dbReference type="SUPFAM" id="SSF51366">
    <property type="entry name" value="Ribulose-phoshate binding barrel"/>
    <property type="match status" value="1"/>
</dbReference>
<dbReference type="PANTHER" id="PTHR21235">
    <property type="entry name" value="IMIDAZOLE GLYCEROL PHOSPHATE SYNTHASE SUBUNIT HISF/H IGP SYNTHASE SUBUNIT HISF/H"/>
    <property type="match status" value="1"/>
</dbReference>
<proteinExistence type="inferred from homology"/>
<dbReference type="InterPro" id="IPR011060">
    <property type="entry name" value="RibuloseP-bd_barrel"/>
</dbReference>
<keyword evidence="4 8" id="KW-0368">Histidine biosynthesis</keyword>
<comment type="similarity">
    <text evidence="1 8">Belongs to the HisA/HisF family.</text>
</comment>
<keyword evidence="3 8" id="KW-0028">Amino-acid biosynthesis</keyword>
<evidence type="ECO:0000256" key="4">
    <source>
        <dbReference type="ARBA" id="ARBA00023102"/>
    </source>
</evidence>
<dbReference type="Pfam" id="PF00977">
    <property type="entry name" value="His_biosynth"/>
    <property type="match status" value="1"/>
</dbReference>
<dbReference type="InterPro" id="IPR013785">
    <property type="entry name" value="Aldolase_TIM"/>
</dbReference>
<evidence type="ECO:0000256" key="5">
    <source>
        <dbReference type="ARBA" id="ARBA00029440"/>
    </source>
</evidence>
<organism evidence="9 10">
    <name type="scientific">Sphingomonas hengshuiensis</name>
    <dbReference type="NCBI Taxonomy" id="1609977"/>
    <lineage>
        <taxon>Bacteria</taxon>
        <taxon>Pseudomonadati</taxon>
        <taxon>Pseudomonadota</taxon>
        <taxon>Alphaproteobacteria</taxon>
        <taxon>Sphingomonadales</taxon>
        <taxon>Sphingomonadaceae</taxon>
        <taxon>Sphingomonas</taxon>
    </lineage>
</organism>
<comment type="caution">
    <text evidence="9">The sequence shown here is derived from an EMBL/GenBank/DDBJ whole genome shotgun (WGS) entry which is preliminary data.</text>
</comment>
<dbReference type="InterPro" id="IPR006062">
    <property type="entry name" value="His_biosynth"/>
</dbReference>
<dbReference type="EMBL" id="QFNF01000009">
    <property type="protein sequence ID" value="PZO79015.1"/>
    <property type="molecule type" value="Genomic_DNA"/>
</dbReference>
<evidence type="ECO:0000256" key="3">
    <source>
        <dbReference type="ARBA" id="ARBA00022605"/>
    </source>
</evidence>
<name>A0A2W5B767_9SPHN</name>
<dbReference type="AlphaFoldDB" id="A0A2W5B767"/>
<protein>
    <recommendedName>
        <fullName evidence="2">Imidazole glycerol phosphate synthase subunit HisF</fullName>
    </recommendedName>
    <alternativeName>
        <fullName evidence="6">IGP synthase subunit HisF</fullName>
    </alternativeName>
    <alternativeName>
        <fullName evidence="7">ImGP synthase subunit HisF</fullName>
    </alternativeName>
</protein>
<evidence type="ECO:0000256" key="6">
    <source>
        <dbReference type="ARBA" id="ARBA00031409"/>
    </source>
</evidence>
<evidence type="ECO:0000256" key="1">
    <source>
        <dbReference type="ARBA" id="ARBA00009667"/>
    </source>
</evidence>
<accession>A0A2W5B767</accession>
<dbReference type="GO" id="GO:0000105">
    <property type="term" value="P:L-histidine biosynthetic process"/>
    <property type="evidence" value="ECO:0007669"/>
    <property type="project" value="UniProtKB-KW"/>
</dbReference>
<gene>
    <name evidence="9" type="ORF">DI632_05260</name>
</gene>
<evidence type="ECO:0000256" key="8">
    <source>
        <dbReference type="RuleBase" id="RU003657"/>
    </source>
</evidence>
<reference evidence="9 10" key="1">
    <citation type="submission" date="2017-08" db="EMBL/GenBank/DDBJ databases">
        <title>Infants hospitalized years apart are colonized by the same room-sourced microbial strains.</title>
        <authorList>
            <person name="Brooks B."/>
            <person name="Olm M.R."/>
            <person name="Firek B.A."/>
            <person name="Baker R."/>
            <person name="Thomas B.C."/>
            <person name="Morowitz M.J."/>
            <person name="Banfield J.F."/>
        </authorList>
    </citation>
    <scope>NUCLEOTIDE SEQUENCE [LARGE SCALE GENOMIC DNA]</scope>
    <source>
        <strain evidence="9">S2_018_000_R3_110</strain>
    </source>
</reference>
<dbReference type="PANTHER" id="PTHR21235:SF2">
    <property type="entry name" value="IMIDAZOLE GLYCEROL PHOSPHATE SYNTHASE HISHF"/>
    <property type="match status" value="1"/>
</dbReference>
<dbReference type="Gene3D" id="3.20.20.70">
    <property type="entry name" value="Aldolase class I"/>
    <property type="match status" value="1"/>
</dbReference>
<dbReference type="InterPro" id="IPR050064">
    <property type="entry name" value="IGPS_HisA/HisF"/>
</dbReference>
<comment type="pathway">
    <text evidence="5">Amino-acid biosynthesis.</text>
</comment>
<evidence type="ECO:0000256" key="2">
    <source>
        <dbReference type="ARBA" id="ARBA00016318"/>
    </source>
</evidence>